<organism evidence="1 2">
    <name type="scientific">Psychromarinibacter halotolerans</name>
    <dbReference type="NCBI Taxonomy" id="1775175"/>
    <lineage>
        <taxon>Bacteria</taxon>
        <taxon>Pseudomonadati</taxon>
        <taxon>Pseudomonadota</taxon>
        <taxon>Alphaproteobacteria</taxon>
        <taxon>Rhodobacterales</taxon>
        <taxon>Paracoccaceae</taxon>
        <taxon>Psychromarinibacter</taxon>
    </lineage>
</organism>
<comment type="caution">
    <text evidence="1">The sequence shown here is derived from an EMBL/GenBank/DDBJ whole genome shotgun (WGS) entry which is preliminary data.</text>
</comment>
<dbReference type="EMBL" id="JBHRTB010000010">
    <property type="protein sequence ID" value="MFC3144676.1"/>
    <property type="molecule type" value="Genomic_DNA"/>
</dbReference>
<evidence type="ECO:0000313" key="2">
    <source>
        <dbReference type="Proteomes" id="UP001595632"/>
    </source>
</evidence>
<accession>A0ABV7GWP1</accession>
<evidence type="ECO:0000313" key="1">
    <source>
        <dbReference type="EMBL" id="MFC3144676.1"/>
    </source>
</evidence>
<name>A0ABV7GWP1_9RHOB</name>
<protein>
    <submittedName>
        <fullName evidence="1">Uncharacterized protein</fullName>
    </submittedName>
</protein>
<keyword evidence="2" id="KW-1185">Reference proteome</keyword>
<proteinExistence type="predicted"/>
<dbReference type="Proteomes" id="UP001595632">
    <property type="component" value="Unassembled WGS sequence"/>
</dbReference>
<reference evidence="2" key="1">
    <citation type="journal article" date="2019" name="Int. J. Syst. Evol. Microbiol.">
        <title>The Global Catalogue of Microorganisms (GCM) 10K type strain sequencing project: providing services to taxonomists for standard genome sequencing and annotation.</title>
        <authorList>
            <consortium name="The Broad Institute Genomics Platform"/>
            <consortium name="The Broad Institute Genome Sequencing Center for Infectious Disease"/>
            <person name="Wu L."/>
            <person name="Ma J."/>
        </authorList>
    </citation>
    <scope>NUCLEOTIDE SEQUENCE [LARGE SCALE GENOMIC DNA]</scope>
    <source>
        <strain evidence="2">KCTC 52366</strain>
    </source>
</reference>
<sequence>MPVTYKIYKDLGLVHVRYSGFGVIDESFAAIARYLADPAFRPGQKQLVDLSDLTGYEKNYAKLFELQAHKADAFMPGPETLLVYYTPTGPSKEVGRLIMRSWDDVGASVVPIILEDEAEVLSVLGLGVASLEELTKRAV</sequence>
<gene>
    <name evidence="1" type="ORF">ACFOGP_18275</name>
</gene>
<dbReference type="RefSeq" id="WP_275633625.1">
    <property type="nucleotide sequence ID" value="NZ_JARGYD010000006.1"/>
</dbReference>